<gene>
    <name evidence="1" type="ORF">FB384_004879</name>
</gene>
<name>A0A839XRV6_9PSEU</name>
<protein>
    <submittedName>
        <fullName evidence="1">Uncharacterized protein</fullName>
    </submittedName>
</protein>
<sequence>MSSTSNNGESDIWRELALQLRTTLSHMGVDMDPCGPGEPYDCGESFGMHCLSYLAAIQARAENHIQHIHHGDPDGVEQANRLLDHWRSVFAEEDDH</sequence>
<reference evidence="1 2" key="1">
    <citation type="submission" date="2020-08" db="EMBL/GenBank/DDBJ databases">
        <title>Sequencing the genomes of 1000 actinobacteria strains.</title>
        <authorList>
            <person name="Klenk H.-P."/>
        </authorList>
    </citation>
    <scope>NUCLEOTIDE SEQUENCE [LARGE SCALE GENOMIC DNA]</scope>
    <source>
        <strain evidence="1 2">DSM 45267</strain>
    </source>
</reference>
<evidence type="ECO:0000313" key="2">
    <source>
        <dbReference type="Proteomes" id="UP000564573"/>
    </source>
</evidence>
<evidence type="ECO:0000313" key="1">
    <source>
        <dbReference type="EMBL" id="MBB3665920.1"/>
    </source>
</evidence>
<organism evidence="1 2">
    <name type="scientific">Prauserella sediminis</name>
    <dbReference type="NCBI Taxonomy" id="577680"/>
    <lineage>
        <taxon>Bacteria</taxon>
        <taxon>Bacillati</taxon>
        <taxon>Actinomycetota</taxon>
        <taxon>Actinomycetes</taxon>
        <taxon>Pseudonocardiales</taxon>
        <taxon>Pseudonocardiaceae</taxon>
        <taxon>Prauserella</taxon>
        <taxon>Prauserella salsuginis group</taxon>
    </lineage>
</organism>
<proteinExistence type="predicted"/>
<dbReference type="EMBL" id="JACIBS010000009">
    <property type="protein sequence ID" value="MBB3665920.1"/>
    <property type="molecule type" value="Genomic_DNA"/>
</dbReference>
<keyword evidence="2" id="KW-1185">Reference proteome</keyword>
<dbReference type="AlphaFoldDB" id="A0A839XRV6"/>
<accession>A0A839XRV6</accession>
<dbReference type="Proteomes" id="UP000564573">
    <property type="component" value="Unassembled WGS sequence"/>
</dbReference>
<dbReference type="RefSeq" id="WP_183787120.1">
    <property type="nucleotide sequence ID" value="NZ_JACIBS010000009.1"/>
</dbReference>
<comment type="caution">
    <text evidence="1">The sequence shown here is derived from an EMBL/GenBank/DDBJ whole genome shotgun (WGS) entry which is preliminary data.</text>
</comment>